<sequence>MGEQRAAAPSYLPLPPLRAPTSENSRMTSLILCDQENDSAHDTKPSPKRAQTQGAATPAEGHSTSPPPATVPRPSQSQPFVRASGDKVHFFVLKCLLSRGA</sequence>
<comment type="caution">
    <text evidence="2">The sequence shown here is derived from an EMBL/GenBank/DDBJ whole genome shotgun (WGS) entry which is preliminary data.</text>
</comment>
<organism evidence="2 3">
    <name type="scientific">Pieris brassicae</name>
    <name type="common">White butterfly</name>
    <name type="synonym">Large white butterfly</name>
    <dbReference type="NCBI Taxonomy" id="7116"/>
    <lineage>
        <taxon>Eukaryota</taxon>
        <taxon>Metazoa</taxon>
        <taxon>Ecdysozoa</taxon>
        <taxon>Arthropoda</taxon>
        <taxon>Hexapoda</taxon>
        <taxon>Insecta</taxon>
        <taxon>Pterygota</taxon>
        <taxon>Neoptera</taxon>
        <taxon>Endopterygota</taxon>
        <taxon>Lepidoptera</taxon>
        <taxon>Glossata</taxon>
        <taxon>Ditrysia</taxon>
        <taxon>Papilionoidea</taxon>
        <taxon>Pieridae</taxon>
        <taxon>Pierinae</taxon>
        <taxon>Pieris</taxon>
    </lineage>
</organism>
<evidence type="ECO:0000313" key="3">
    <source>
        <dbReference type="Proteomes" id="UP001152562"/>
    </source>
</evidence>
<dbReference type="EMBL" id="CALOZG010000004">
    <property type="protein sequence ID" value="CAH4017665.1"/>
    <property type="molecule type" value="Genomic_DNA"/>
</dbReference>
<dbReference type="AlphaFoldDB" id="A0A9P0X7J2"/>
<evidence type="ECO:0000313" key="2">
    <source>
        <dbReference type="EMBL" id="CAH4017665.1"/>
    </source>
</evidence>
<name>A0A9P0X7J2_PIEBR</name>
<evidence type="ECO:0000256" key="1">
    <source>
        <dbReference type="SAM" id="MobiDB-lite"/>
    </source>
</evidence>
<protein>
    <submittedName>
        <fullName evidence="2">Uncharacterized protein</fullName>
    </submittedName>
</protein>
<proteinExistence type="predicted"/>
<dbReference type="Proteomes" id="UP001152562">
    <property type="component" value="Unassembled WGS sequence"/>
</dbReference>
<feature type="compositionally biased region" description="Low complexity" evidence="1">
    <location>
        <begin position="1"/>
        <end position="11"/>
    </location>
</feature>
<keyword evidence="3" id="KW-1185">Reference proteome</keyword>
<gene>
    <name evidence="2" type="ORF">PIBRA_LOCUS3574</name>
</gene>
<accession>A0A9P0X7J2</accession>
<reference evidence="2" key="1">
    <citation type="submission" date="2022-05" db="EMBL/GenBank/DDBJ databases">
        <authorList>
            <person name="Okamura Y."/>
        </authorList>
    </citation>
    <scope>NUCLEOTIDE SEQUENCE</scope>
</reference>
<feature type="region of interest" description="Disordered" evidence="1">
    <location>
        <begin position="1"/>
        <end position="83"/>
    </location>
</feature>